<dbReference type="InterPro" id="IPR049899">
    <property type="entry name" value="Znf_C2HC_C3H"/>
</dbReference>
<evidence type="ECO:0000259" key="5">
    <source>
        <dbReference type="PROSITE" id="PS52027"/>
    </source>
</evidence>
<dbReference type="OMA" id="FYEIFDP"/>
<keyword evidence="1" id="KW-0479">Metal-binding</keyword>
<dbReference type="EMBL" id="LDAU01000040">
    <property type="protein sequence ID" value="KRX10181.1"/>
    <property type="molecule type" value="Genomic_DNA"/>
</dbReference>
<protein>
    <recommendedName>
        <fullName evidence="5">C2HC/C3H-type domain-containing protein</fullName>
    </recommendedName>
</protein>
<dbReference type="AlphaFoldDB" id="A0A0V0R7I4"/>
<dbReference type="Proteomes" id="UP000054937">
    <property type="component" value="Unassembled WGS sequence"/>
</dbReference>
<name>A0A0V0R7I4_PSEPJ</name>
<proteinExistence type="predicted"/>
<evidence type="ECO:0000313" key="7">
    <source>
        <dbReference type="Proteomes" id="UP000054937"/>
    </source>
</evidence>
<organism evidence="6 7">
    <name type="scientific">Pseudocohnilembus persalinus</name>
    <name type="common">Ciliate</name>
    <dbReference type="NCBI Taxonomy" id="266149"/>
    <lineage>
        <taxon>Eukaryota</taxon>
        <taxon>Sar</taxon>
        <taxon>Alveolata</taxon>
        <taxon>Ciliophora</taxon>
        <taxon>Intramacronucleata</taxon>
        <taxon>Oligohymenophorea</taxon>
        <taxon>Scuticociliatia</taxon>
        <taxon>Philasterida</taxon>
        <taxon>Pseudocohnilembidae</taxon>
        <taxon>Pseudocohnilembus</taxon>
    </lineage>
</organism>
<dbReference type="InParanoid" id="A0A0V0R7I4"/>
<evidence type="ECO:0000256" key="2">
    <source>
        <dbReference type="ARBA" id="ARBA00022771"/>
    </source>
</evidence>
<dbReference type="Pfam" id="PF13913">
    <property type="entry name" value="zf-C2HC_2"/>
    <property type="match status" value="1"/>
</dbReference>
<dbReference type="GO" id="GO:0008270">
    <property type="term" value="F:zinc ion binding"/>
    <property type="evidence" value="ECO:0007669"/>
    <property type="project" value="UniProtKB-KW"/>
</dbReference>
<gene>
    <name evidence="6" type="ORF">PPERSA_08584</name>
</gene>
<reference evidence="6 7" key="1">
    <citation type="journal article" date="2015" name="Sci. Rep.">
        <title>Genome of the facultative scuticociliatosis pathogen Pseudocohnilembus persalinus provides insight into its virulence through horizontal gene transfer.</title>
        <authorList>
            <person name="Xiong J."/>
            <person name="Wang G."/>
            <person name="Cheng J."/>
            <person name="Tian M."/>
            <person name="Pan X."/>
            <person name="Warren A."/>
            <person name="Jiang C."/>
            <person name="Yuan D."/>
            <person name="Miao W."/>
        </authorList>
    </citation>
    <scope>NUCLEOTIDE SEQUENCE [LARGE SCALE GENOMIC DNA]</scope>
    <source>
        <strain evidence="6">36N120E</strain>
    </source>
</reference>
<dbReference type="OrthoDB" id="294014at2759"/>
<evidence type="ECO:0000313" key="6">
    <source>
        <dbReference type="EMBL" id="KRX10181.1"/>
    </source>
</evidence>
<dbReference type="PROSITE" id="PS52027">
    <property type="entry name" value="ZF_C2HC_C3H"/>
    <property type="match status" value="1"/>
</dbReference>
<evidence type="ECO:0000256" key="4">
    <source>
        <dbReference type="PROSITE-ProRule" id="PRU01371"/>
    </source>
</evidence>
<keyword evidence="7" id="KW-1185">Reference proteome</keyword>
<feature type="domain" description="C2HC/C3H-type" evidence="5">
    <location>
        <begin position="325"/>
        <end position="354"/>
    </location>
</feature>
<accession>A0A0V0R7I4</accession>
<keyword evidence="3" id="KW-0862">Zinc</keyword>
<sequence length="371" mass="43798">MQKRQTLQNLNQKLKIINQEKTTLQNAGKAILQSGGGFYNASQINLQIPVKATGKLGQNYYNDNNIKPSNENMHNALLQIKKKIRHKELEEQGIYVNHKVKVPIQSNQEHTELISGLDHELYNQPNKHYRKIFDANYFYGLNEGNPNEEFELQQREEIEREYYTKNQGQSRAKSSLLKRANESKKIIQVQQQQKLEKYQHELFLESMAEQRQQEFEGLVSQNNLTEISRSQKIKKGILKNINNKNSQDQNFLTNEPRKSPKKQIKFLDEEQKRDMIYQSEQDLNKAKKIPKWKLQSQSIRAALRPDQDRSYQQNQLINEGLQNKDLIPCPYCKRKFNQNASERHIPLCKEKQLENNLKKKNQKSAKYFQKI</sequence>
<evidence type="ECO:0000256" key="1">
    <source>
        <dbReference type="ARBA" id="ARBA00022723"/>
    </source>
</evidence>
<keyword evidence="2 4" id="KW-0863">Zinc-finger</keyword>
<evidence type="ECO:0000256" key="3">
    <source>
        <dbReference type="ARBA" id="ARBA00022833"/>
    </source>
</evidence>
<comment type="caution">
    <text evidence="6">The sequence shown here is derived from an EMBL/GenBank/DDBJ whole genome shotgun (WGS) entry which is preliminary data.</text>
</comment>